<dbReference type="Proteomes" id="UP000637239">
    <property type="component" value="Chromosome 8"/>
</dbReference>
<reference evidence="2" key="2">
    <citation type="submission" date="2021-02" db="EMBL/GenBank/DDBJ databases">
        <title>Aspergillus chevalieri M1 genome sequence.</title>
        <authorList>
            <person name="Kadooka C."/>
            <person name="Mori K."/>
            <person name="Futagami T."/>
        </authorList>
    </citation>
    <scope>NUCLEOTIDE SEQUENCE</scope>
    <source>
        <strain evidence="2">M1</strain>
    </source>
</reference>
<proteinExistence type="predicted"/>
<dbReference type="GeneID" id="66987162"/>
<feature type="region of interest" description="Disordered" evidence="1">
    <location>
        <begin position="1"/>
        <end position="44"/>
    </location>
</feature>
<name>A0A7R7VYU9_ASPCH</name>
<organism evidence="2 3">
    <name type="scientific">Aspergillus chevalieri</name>
    <name type="common">Eurotium chevalieri</name>
    <dbReference type="NCBI Taxonomy" id="182096"/>
    <lineage>
        <taxon>Eukaryota</taxon>
        <taxon>Fungi</taxon>
        <taxon>Dikarya</taxon>
        <taxon>Ascomycota</taxon>
        <taxon>Pezizomycotina</taxon>
        <taxon>Eurotiomycetes</taxon>
        <taxon>Eurotiomycetidae</taxon>
        <taxon>Eurotiales</taxon>
        <taxon>Aspergillaceae</taxon>
        <taxon>Aspergillus</taxon>
        <taxon>Aspergillus subgen. Aspergillus</taxon>
    </lineage>
</organism>
<evidence type="ECO:0000313" key="3">
    <source>
        <dbReference type="Proteomes" id="UP000637239"/>
    </source>
</evidence>
<dbReference type="KEGG" id="ache:ACHE_80713A"/>
<protein>
    <submittedName>
        <fullName evidence="2">Uncharacterized protein</fullName>
    </submittedName>
</protein>
<keyword evidence="3" id="KW-1185">Reference proteome</keyword>
<gene>
    <name evidence="2" type="ORF">ACHE_80713A</name>
</gene>
<dbReference type="AlphaFoldDB" id="A0A7R7VYU9"/>
<evidence type="ECO:0000313" key="2">
    <source>
        <dbReference type="EMBL" id="BCR92813.1"/>
    </source>
</evidence>
<reference evidence="2" key="1">
    <citation type="submission" date="2021-01" db="EMBL/GenBank/DDBJ databases">
        <authorList>
            <consortium name="Aspergillus chevalieri M1 genome sequencing consortium"/>
            <person name="Kazuki M."/>
            <person name="Futagami T."/>
        </authorList>
    </citation>
    <scope>NUCLEOTIDE SEQUENCE</scope>
    <source>
        <strain evidence="2">M1</strain>
    </source>
</reference>
<evidence type="ECO:0000256" key="1">
    <source>
        <dbReference type="SAM" id="MobiDB-lite"/>
    </source>
</evidence>
<dbReference type="RefSeq" id="XP_043141326.1">
    <property type="nucleotide sequence ID" value="XM_043284114.1"/>
</dbReference>
<feature type="compositionally biased region" description="Polar residues" evidence="1">
    <location>
        <begin position="9"/>
        <end position="29"/>
    </location>
</feature>
<sequence>MEPSPSPTAPEQHQTPAETTSRYLGTKTSPPVYRPLKPRQKEVVTKQRKTLTKWDADARDYAAYTSTFVG</sequence>
<dbReference type="EMBL" id="AP024423">
    <property type="protein sequence ID" value="BCR92813.1"/>
    <property type="molecule type" value="Genomic_DNA"/>
</dbReference>
<accession>A0A7R7VYU9</accession>